<evidence type="ECO:0000313" key="5">
    <source>
        <dbReference type="Proteomes" id="UP000075880"/>
    </source>
</evidence>
<dbReference type="SMART" id="SM00020">
    <property type="entry name" value="Tryp_SPc"/>
    <property type="match status" value="1"/>
</dbReference>
<feature type="chain" id="PRO_5042499621" description="Peptidase S1 domain-containing protein" evidence="2">
    <location>
        <begin position="25"/>
        <end position="465"/>
    </location>
</feature>
<dbReference type="CDD" id="cd00190">
    <property type="entry name" value="Tryp_SPc"/>
    <property type="match status" value="1"/>
</dbReference>
<evidence type="ECO:0000256" key="1">
    <source>
        <dbReference type="ARBA" id="ARBA00024195"/>
    </source>
</evidence>
<reference evidence="4" key="1">
    <citation type="submission" date="2024-04" db="UniProtKB">
        <authorList>
            <consortium name="EnsemblMetazoa"/>
        </authorList>
    </citation>
    <scope>IDENTIFICATION</scope>
    <source>
        <strain evidence="4">EBRO</strain>
    </source>
</reference>
<dbReference type="InterPro" id="IPR051333">
    <property type="entry name" value="CLIP_Serine_Protease"/>
</dbReference>
<dbReference type="InterPro" id="IPR001314">
    <property type="entry name" value="Peptidase_S1A"/>
</dbReference>
<feature type="signal peptide" evidence="2">
    <location>
        <begin position="1"/>
        <end position="24"/>
    </location>
</feature>
<keyword evidence="5" id="KW-1185">Reference proteome</keyword>
<dbReference type="Gene3D" id="2.40.10.10">
    <property type="entry name" value="Trypsin-like serine proteases"/>
    <property type="match status" value="2"/>
</dbReference>
<proteinExistence type="inferred from homology"/>
<dbReference type="SUPFAM" id="SSF50494">
    <property type="entry name" value="Trypsin-like serine proteases"/>
    <property type="match status" value="1"/>
</dbReference>
<dbReference type="InterPro" id="IPR009003">
    <property type="entry name" value="Peptidase_S1_PA"/>
</dbReference>
<evidence type="ECO:0000313" key="4">
    <source>
        <dbReference type="EnsemblMetazoa" id="ENSAATROPP010942"/>
    </source>
</evidence>
<evidence type="ECO:0000256" key="2">
    <source>
        <dbReference type="SAM" id="SignalP"/>
    </source>
</evidence>
<dbReference type="InterPro" id="IPR001254">
    <property type="entry name" value="Trypsin_dom"/>
</dbReference>
<dbReference type="PANTHER" id="PTHR24260">
    <property type="match status" value="1"/>
</dbReference>
<dbReference type="AlphaFoldDB" id="A0AAG5DIB0"/>
<comment type="similarity">
    <text evidence="1">Belongs to the peptidase S1 family. CLIP subfamily.</text>
</comment>
<name>A0AAG5DIB0_ANOAO</name>
<dbReference type="PANTHER" id="PTHR24260:SF147">
    <property type="entry name" value="EG:BACR7A4.3 PROTEIN-RELATED"/>
    <property type="match status" value="1"/>
</dbReference>
<dbReference type="PROSITE" id="PS50240">
    <property type="entry name" value="TRYPSIN_DOM"/>
    <property type="match status" value="1"/>
</dbReference>
<dbReference type="Pfam" id="PF00089">
    <property type="entry name" value="Trypsin"/>
    <property type="match status" value="1"/>
</dbReference>
<dbReference type="EnsemblMetazoa" id="ENSAATROPT012073">
    <property type="protein sequence ID" value="ENSAATROPP010942"/>
    <property type="gene ID" value="ENSAATROPG009825"/>
</dbReference>
<feature type="domain" description="Peptidase S1" evidence="3">
    <location>
        <begin position="228"/>
        <end position="463"/>
    </location>
</feature>
<dbReference type="Proteomes" id="UP000075880">
    <property type="component" value="Unassembled WGS sequence"/>
</dbReference>
<dbReference type="InterPro" id="IPR043504">
    <property type="entry name" value="Peptidase_S1_PA_chymotrypsin"/>
</dbReference>
<keyword evidence="2" id="KW-0732">Signal</keyword>
<evidence type="ECO:0000259" key="3">
    <source>
        <dbReference type="PROSITE" id="PS50240"/>
    </source>
</evidence>
<dbReference type="GO" id="GO:0004252">
    <property type="term" value="F:serine-type endopeptidase activity"/>
    <property type="evidence" value="ECO:0007669"/>
    <property type="project" value="InterPro"/>
</dbReference>
<dbReference type="PRINTS" id="PR00722">
    <property type="entry name" value="CHYMOTRYPSIN"/>
</dbReference>
<accession>A0AAG5DIB0</accession>
<dbReference type="GO" id="GO:0006508">
    <property type="term" value="P:proteolysis"/>
    <property type="evidence" value="ECO:0007669"/>
    <property type="project" value="InterPro"/>
</dbReference>
<organism evidence="4 5">
    <name type="scientific">Anopheles atroparvus</name>
    <name type="common">European mosquito</name>
    <dbReference type="NCBI Taxonomy" id="41427"/>
    <lineage>
        <taxon>Eukaryota</taxon>
        <taxon>Metazoa</taxon>
        <taxon>Ecdysozoa</taxon>
        <taxon>Arthropoda</taxon>
        <taxon>Hexapoda</taxon>
        <taxon>Insecta</taxon>
        <taxon>Pterygota</taxon>
        <taxon>Neoptera</taxon>
        <taxon>Endopterygota</taxon>
        <taxon>Diptera</taxon>
        <taxon>Nematocera</taxon>
        <taxon>Culicoidea</taxon>
        <taxon>Culicidae</taxon>
        <taxon>Anophelinae</taxon>
        <taxon>Anopheles</taxon>
    </lineage>
</organism>
<protein>
    <recommendedName>
        <fullName evidence="3">Peptidase S1 domain-containing protein</fullName>
    </recommendedName>
</protein>
<sequence>MDISAKNSALLLAGVLLLVYTASATESLMQGCSQPEDRCLPIRFCPVHFNRAKANAHVFESHFRNQLRALLCEPEKRTDNSFHVCCPKEKIRCSWKDSAAACTRPERCPSFSNNNNERELLLSNDTTLCYVHNQKKFYCCSDPLCEIHTGLCDADDDTPMWERPQSAFPSCEGEGSLVPRALCNNSEMFPDETKTCCKPSHTSRLIPHPKAALLAKMQCGVPGDVFKIQKGWETQPGEFPWMAVLKYPPNSNTTCTGTLIHPRYVLTAARCIKSYQPNQVTVRLGVYDLLQRSCKNSSSSKCPSWKQAYFVETLIVHGTHDIGLLRLSRAAGPVPGAVEPICLPIYGSLLMHLPTKLIITGWGLLKHDRDPTSRLVRGSMQIVQNQAGCEIGHSFCAKRDDDMNYCPGDTGGPYQAPDMYNESARLVQYGLISGDENGCPGSDIVSKGTLVGHFMNWILDNIQLS</sequence>